<feature type="binding site" evidence="8">
    <location>
        <position position="77"/>
    </location>
    <ligand>
        <name>NADP(+)</name>
        <dbReference type="ChEBI" id="CHEBI:58349"/>
    </ligand>
</feature>
<keyword evidence="3 8" id="KW-0028">Amino-acid biosynthesis</keyword>
<dbReference type="NCBIfam" id="NF001310">
    <property type="entry name" value="PRK00258.1-2"/>
    <property type="match status" value="1"/>
</dbReference>
<evidence type="ECO:0000259" key="11">
    <source>
        <dbReference type="Pfam" id="PF18317"/>
    </source>
</evidence>
<dbReference type="InterPro" id="IPR041121">
    <property type="entry name" value="SDH_C"/>
</dbReference>
<evidence type="ECO:0000256" key="3">
    <source>
        <dbReference type="ARBA" id="ARBA00022605"/>
    </source>
</evidence>
<comment type="pathway">
    <text evidence="1 8">Metabolic intermediate biosynthesis; chorismate biosynthesis; chorismate from D-erythrose 4-phosphate and phosphoenolpyruvate: step 4/7.</text>
</comment>
<dbReference type="InterPro" id="IPR011342">
    <property type="entry name" value="Shikimate_DH"/>
</dbReference>
<feature type="binding site" evidence="8">
    <location>
        <position position="246"/>
    </location>
    <ligand>
        <name>shikimate</name>
        <dbReference type="ChEBI" id="CHEBI:36208"/>
    </ligand>
</feature>
<feature type="binding site" evidence="8">
    <location>
        <position position="102"/>
    </location>
    <ligand>
        <name>shikimate</name>
        <dbReference type="ChEBI" id="CHEBI:36208"/>
    </ligand>
</feature>
<dbReference type="SUPFAM" id="SSF51735">
    <property type="entry name" value="NAD(P)-binding Rossmann-fold domains"/>
    <property type="match status" value="1"/>
</dbReference>
<dbReference type="NCBIfam" id="TIGR00507">
    <property type="entry name" value="aroE"/>
    <property type="match status" value="1"/>
</dbReference>
<feature type="binding site" evidence="8">
    <location>
        <position position="86"/>
    </location>
    <ligand>
        <name>shikimate</name>
        <dbReference type="ChEBI" id="CHEBI:36208"/>
    </ligand>
</feature>
<dbReference type="InterPro" id="IPR046346">
    <property type="entry name" value="Aminoacid_DH-like_N_sf"/>
</dbReference>
<evidence type="ECO:0000259" key="9">
    <source>
        <dbReference type="Pfam" id="PF01488"/>
    </source>
</evidence>
<feature type="domain" description="Shikimate dehydrogenase substrate binding N-terminal" evidence="10">
    <location>
        <begin position="6"/>
        <end position="88"/>
    </location>
</feature>
<evidence type="ECO:0000259" key="10">
    <source>
        <dbReference type="Pfam" id="PF08501"/>
    </source>
</evidence>
<evidence type="ECO:0000256" key="1">
    <source>
        <dbReference type="ARBA" id="ARBA00004871"/>
    </source>
</evidence>
<dbReference type="Pfam" id="PF08501">
    <property type="entry name" value="Shikimate_dh_N"/>
    <property type="match status" value="1"/>
</dbReference>
<keyword evidence="13" id="KW-1185">Reference proteome</keyword>
<evidence type="ECO:0000256" key="4">
    <source>
        <dbReference type="ARBA" id="ARBA00022857"/>
    </source>
</evidence>
<sequence length="269" mass="28647">MDKYAVFGNPIKHSKSPEIHSQFASGLNEQIEYTAILAPVDGFTLSLKDFFASGGKGANVTLPFKEEAYAYADTLTDRAKLAGAVNTLKLQSDGSILGDNTDGAGLVADLQRHQVRLQDSVVLLLGAGGAARGCIYPLLQAGVKRIVVANRTVAKAQQLAALFAPYGEVHAVSLKEIPSLAFDGVLNSTSSSVTGDIPNIEGELVAGVSWSYDMFYSDQQTSFLNWVADHNSQCQLIDGIGMLIGQAAEAYSVWRGKLPNVEPVLAKVK</sequence>
<comment type="catalytic activity">
    <reaction evidence="7 8">
        <text>shikimate + NADP(+) = 3-dehydroshikimate + NADPH + H(+)</text>
        <dbReference type="Rhea" id="RHEA:17737"/>
        <dbReference type="ChEBI" id="CHEBI:15378"/>
        <dbReference type="ChEBI" id="CHEBI:16630"/>
        <dbReference type="ChEBI" id="CHEBI:36208"/>
        <dbReference type="ChEBI" id="CHEBI:57783"/>
        <dbReference type="ChEBI" id="CHEBI:58349"/>
        <dbReference type="EC" id="1.1.1.25"/>
    </reaction>
</comment>
<comment type="caution">
    <text evidence="12">The sequence shown here is derived from an EMBL/GenBank/DDBJ whole genome shotgun (WGS) entry which is preliminary data.</text>
</comment>
<dbReference type="EC" id="1.1.1.25" evidence="2 8"/>
<dbReference type="InterPro" id="IPR006151">
    <property type="entry name" value="Shikm_DH/Glu-tRNA_Rdtase"/>
</dbReference>
<dbReference type="SUPFAM" id="SSF53223">
    <property type="entry name" value="Aminoacid dehydrogenase-like, N-terminal domain"/>
    <property type="match status" value="1"/>
</dbReference>
<dbReference type="Gene3D" id="3.40.50.720">
    <property type="entry name" value="NAD(P)-binding Rossmann-like Domain"/>
    <property type="match status" value="1"/>
</dbReference>
<keyword evidence="5 8" id="KW-0560">Oxidoreductase</keyword>
<comment type="function">
    <text evidence="8">Involved in the biosynthesis of the chorismate, which leads to the biosynthesis of aromatic amino acids. Catalyzes the reversible NADPH linked reduction of 3-dehydroshikimate (DHSA) to yield shikimate (SA).</text>
</comment>
<organism evidence="12 13">
    <name type="scientific">Pseudoalteromonas obscura</name>
    <dbReference type="NCBI Taxonomy" id="3048491"/>
    <lineage>
        <taxon>Bacteria</taxon>
        <taxon>Pseudomonadati</taxon>
        <taxon>Pseudomonadota</taxon>
        <taxon>Gammaproteobacteria</taxon>
        <taxon>Alteromonadales</taxon>
        <taxon>Pseudoalteromonadaceae</taxon>
        <taxon>Pseudoalteromonas</taxon>
    </lineage>
</organism>
<evidence type="ECO:0000313" key="13">
    <source>
        <dbReference type="Proteomes" id="UP001231915"/>
    </source>
</evidence>
<evidence type="ECO:0000256" key="8">
    <source>
        <dbReference type="HAMAP-Rule" id="MF_00222"/>
    </source>
</evidence>
<evidence type="ECO:0000313" key="12">
    <source>
        <dbReference type="EMBL" id="MDK2598728.1"/>
    </source>
</evidence>
<dbReference type="RefSeq" id="WP_211013399.1">
    <property type="nucleotide sequence ID" value="NZ_JASJUT010000024.1"/>
</dbReference>
<dbReference type="PANTHER" id="PTHR21089:SF1">
    <property type="entry name" value="BIFUNCTIONAL 3-DEHYDROQUINATE DEHYDRATASE_SHIKIMATE DEHYDROGENASE, CHLOROPLASTIC"/>
    <property type="match status" value="1"/>
</dbReference>
<feature type="binding site" evidence="8">
    <location>
        <position position="239"/>
    </location>
    <ligand>
        <name>NADP(+)</name>
        <dbReference type="ChEBI" id="CHEBI:58349"/>
    </ligand>
</feature>
<protein>
    <recommendedName>
        <fullName evidence="2 8">Shikimate dehydrogenase (NADP(+))</fullName>
        <shortName evidence="8">SDH</shortName>
        <ecNumber evidence="2 8">1.1.1.25</ecNumber>
    </recommendedName>
</protein>
<name>A0ABT7EUP0_9GAMM</name>
<evidence type="ECO:0000256" key="7">
    <source>
        <dbReference type="ARBA" id="ARBA00049442"/>
    </source>
</evidence>
<dbReference type="PANTHER" id="PTHR21089">
    <property type="entry name" value="SHIKIMATE DEHYDROGENASE"/>
    <property type="match status" value="1"/>
</dbReference>
<reference evidence="12 13" key="1">
    <citation type="submission" date="2023-05" db="EMBL/GenBank/DDBJ databases">
        <title>Pseudoalteromonas ardens sp. nov., Pseudoalteromonas obscura sp. nov., and Pseudoalteromonas umbrosa sp. nov., isolated from the coral Montipora capitata.</title>
        <authorList>
            <person name="Thomas E.M."/>
            <person name="Smith E.M."/>
            <person name="Papke E."/>
            <person name="Shlafstein M.D."/>
            <person name="Oline D.K."/>
            <person name="Videau P."/>
            <person name="Saw J.H."/>
            <person name="Strangman W.K."/>
            <person name="Ushijima B."/>
        </authorList>
    </citation>
    <scope>NUCLEOTIDE SEQUENCE [LARGE SCALE GENOMIC DNA]</scope>
    <source>
        <strain evidence="12 13">P94</strain>
    </source>
</reference>
<feature type="binding site" evidence="8">
    <location>
        <position position="214"/>
    </location>
    <ligand>
        <name>NADP(+)</name>
        <dbReference type="ChEBI" id="CHEBI:58349"/>
    </ligand>
</feature>
<accession>A0ABT7EUP0</accession>
<feature type="binding site" evidence="8">
    <location>
        <begin position="126"/>
        <end position="130"/>
    </location>
    <ligand>
        <name>NADP(+)</name>
        <dbReference type="ChEBI" id="CHEBI:58349"/>
    </ligand>
</feature>
<feature type="domain" description="Quinate/shikimate 5-dehydrogenase/glutamyl-tRNA reductase" evidence="9">
    <location>
        <begin position="116"/>
        <end position="191"/>
    </location>
</feature>
<dbReference type="Pfam" id="PF18317">
    <property type="entry name" value="SDH_C"/>
    <property type="match status" value="1"/>
</dbReference>
<dbReference type="Gene3D" id="3.40.50.10860">
    <property type="entry name" value="Leucine Dehydrogenase, chain A, domain 1"/>
    <property type="match status" value="1"/>
</dbReference>
<feature type="binding site" evidence="8">
    <location>
        <begin position="150"/>
        <end position="155"/>
    </location>
    <ligand>
        <name>NADP(+)</name>
        <dbReference type="ChEBI" id="CHEBI:58349"/>
    </ligand>
</feature>
<dbReference type="HAMAP" id="MF_00222">
    <property type="entry name" value="Shikimate_DH_AroE"/>
    <property type="match status" value="1"/>
</dbReference>
<evidence type="ECO:0000256" key="6">
    <source>
        <dbReference type="ARBA" id="ARBA00023141"/>
    </source>
</evidence>
<feature type="binding site" evidence="8">
    <location>
        <begin position="14"/>
        <end position="16"/>
    </location>
    <ligand>
        <name>shikimate</name>
        <dbReference type="ChEBI" id="CHEBI:36208"/>
    </ligand>
</feature>
<evidence type="ECO:0000256" key="5">
    <source>
        <dbReference type="ARBA" id="ARBA00023002"/>
    </source>
</evidence>
<feature type="active site" description="Proton acceptor" evidence="8">
    <location>
        <position position="65"/>
    </location>
</feature>
<dbReference type="Proteomes" id="UP001231915">
    <property type="component" value="Unassembled WGS sequence"/>
</dbReference>
<comment type="subunit">
    <text evidence="8">Homodimer.</text>
</comment>
<feature type="binding site" evidence="8">
    <location>
        <position position="216"/>
    </location>
    <ligand>
        <name>shikimate</name>
        <dbReference type="ChEBI" id="CHEBI:36208"/>
    </ligand>
</feature>
<dbReference type="InterPro" id="IPR036291">
    <property type="entry name" value="NAD(P)-bd_dom_sf"/>
</dbReference>
<feature type="domain" description="SDH C-terminal" evidence="11">
    <location>
        <begin position="239"/>
        <end position="268"/>
    </location>
</feature>
<dbReference type="InterPro" id="IPR013708">
    <property type="entry name" value="Shikimate_DH-bd_N"/>
</dbReference>
<gene>
    <name evidence="8 12" type="primary">aroE</name>
    <name evidence="12" type="ORF">QNM18_27115</name>
</gene>
<keyword evidence="4 8" id="KW-0521">NADP</keyword>
<dbReference type="EMBL" id="JASJUT010000024">
    <property type="protein sequence ID" value="MDK2598728.1"/>
    <property type="molecule type" value="Genomic_DNA"/>
</dbReference>
<comment type="similarity">
    <text evidence="8">Belongs to the shikimate dehydrogenase family.</text>
</comment>
<feature type="binding site" evidence="8">
    <location>
        <position position="61"/>
    </location>
    <ligand>
        <name>shikimate</name>
        <dbReference type="ChEBI" id="CHEBI:36208"/>
    </ligand>
</feature>
<evidence type="ECO:0000256" key="2">
    <source>
        <dbReference type="ARBA" id="ARBA00012962"/>
    </source>
</evidence>
<dbReference type="InterPro" id="IPR022893">
    <property type="entry name" value="Shikimate_DH_fam"/>
</dbReference>
<dbReference type="CDD" id="cd01065">
    <property type="entry name" value="NAD_bind_Shikimate_DH"/>
    <property type="match status" value="1"/>
</dbReference>
<proteinExistence type="inferred from homology"/>
<dbReference type="GO" id="GO:0004764">
    <property type="term" value="F:shikimate 3-dehydrogenase (NADP+) activity"/>
    <property type="evidence" value="ECO:0007669"/>
    <property type="project" value="UniProtKB-EC"/>
</dbReference>
<dbReference type="Pfam" id="PF01488">
    <property type="entry name" value="Shikimate_DH"/>
    <property type="match status" value="1"/>
</dbReference>
<keyword evidence="6 8" id="KW-0057">Aromatic amino acid biosynthesis</keyword>